<name>A0A9Q1BA01_HOLLE</name>
<dbReference type="EMBL" id="JAIZAY010001299">
    <property type="protein sequence ID" value="KAJ8017628.1"/>
    <property type="molecule type" value="Genomic_DNA"/>
</dbReference>
<dbReference type="Gene3D" id="2.30.30.140">
    <property type="match status" value="1"/>
</dbReference>
<keyword evidence="3" id="KW-1185">Reference proteome</keyword>
<evidence type="ECO:0000313" key="2">
    <source>
        <dbReference type="EMBL" id="KAJ8017628.1"/>
    </source>
</evidence>
<organism evidence="2 3">
    <name type="scientific">Holothuria leucospilota</name>
    <name type="common">Black long sea cucumber</name>
    <name type="synonym">Mertensiothuria leucospilota</name>
    <dbReference type="NCBI Taxonomy" id="206669"/>
    <lineage>
        <taxon>Eukaryota</taxon>
        <taxon>Metazoa</taxon>
        <taxon>Echinodermata</taxon>
        <taxon>Eleutherozoa</taxon>
        <taxon>Echinozoa</taxon>
        <taxon>Holothuroidea</taxon>
        <taxon>Aspidochirotacea</taxon>
        <taxon>Aspidochirotida</taxon>
        <taxon>Holothuriidae</taxon>
        <taxon>Holothuria</taxon>
    </lineage>
</organism>
<dbReference type="SUPFAM" id="SSF54160">
    <property type="entry name" value="Chromo domain-like"/>
    <property type="match status" value="1"/>
</dbReference>
<evidence type="ECO:0008006" key="4">
    <source>
        <dbReference type="Google" id="ProtNLM"/>
    </source>
</evidence>
<dbReference type="Proteomes" id="UP001152320">
    <property type="component" value="Unassembled WGS sequence"/>
</dbReference>
<dbReference type="AlphaFoldDB" id="A0A9Q1BA01"/>
<evidence type="ECO:0000313" key="3">
    <source>
        <dbReference type="Proteomes" id="UP001152320"/>
    </source>
</evidence>
<evidence type="ECO:0000256" key="1">
    <source>
        <dbReference type="SAM" id="MobiDB-lite"/>
    </source>
</evidence>
<proteinExistence type="predicted"/>
<protein>
    <recommendedName>
        <fullName evidence="4">Chromo domain-containing protein</fullName>
    </recommendedName>
</protein>
<reference evidence="2" key="1">
    <citation type="submission" date="2021-10" db="EMBL/GenBank/DDBJ databases">
        <title>Tropical sea cucumber genome reveals ecological adaptation and Cuvierian tubules defense mechanism.</title>
        <authorList>
            <person name="Chen T."/>
        </authorList>
    </citation>
    <scope>NUCLEOTIDE SEQUENCE</scope>
    <source>
        <strain evidence="2">Nanhai2018</strain>
        <tissue evidence="2">Muscle</tissue>
    </source>
</reference>
<gene>
    <name evidence="2" type="ORF">HOLleu_44829</name>
</gene>
<dbReference type="InterPro" id="IPR016197">
    <property type="entry name" value="Chromo-like_dom_sf"/>
</dbReference>
<accession>A0A9Q1BA01</accession>
<feature type="region of interest" description="Disordered" evidence="1">
    <location>
        <begin position="1"/>
        <end position="30"/>
    </location>
</feature>
<comment type="caution">
    <text evidence="2">The sequence shown here is derived from an EMBL/GenBank/DDBJ whole genome shotgun (WGS) entry which is preliminary data.</text>
</comment>
<dbReference type="OrthoDB" id="10068428at2759"/>
<sequence>MSSRLRKRPAVDYKVLHEGTATPPERKRVQPAQTWSTRALYVLEVIDRKTDVTGESFVKVHYVDWDVRYDEWRKESDIVNIPAEHIHEDSRGHFVSQLKINIKENLGG</sequence>